<protein>
    <submittedName>
        <fullName evidence="1">Uncharacterized protein</fullName>
    </submittedName>
</protein>
<accession>A0ACB9KBS8</accession>
<evidence type="ECO:0000313" key="2">
    <source>
        <dbReference type="Proteomes" id="UP001056120"/>
    </source>
</evidence>
<dbReference type="EMBL" id="CM042018">
    <property type="protein sequence ID" value="KAI3829659.1"/>
    <property type="molecule type" value="Genomic_DNA"/>
</dbReference>
<name>A0ACB9KBS8_9ASTR</name>
<keyword evidence="2" id="KW-1185">Reference proteome</keyword>
<reference evidence="1 2" key="2">
    <citation type="journal article" date="2022" name="Mol. Ecol. Resour.">
        <title>The genomes of chicory, endive, great burdock and yacon provide insights into Asteraceae paleo-polyploidization history and plant inulin production.</title>
        <authorList>
            <person name="Fan W."/>
            <person name="Wang S."/>
            <person name="Wang H."/>
            <person name="Wang A."/>
            <person name="Jiang F."/>
            <person name="Liu H."/>
            <person name="Zhao H."/>
            <person name="Xu D."/>
            <person name="Zhang Y."/>
        </authorList>
    </citation>
    <scope>NUCLEOTIDE SEQUENCE [LARGE SCALE GENOMIC DNA]</scope>
    <source>
        <strain evidence="2">cv. Yunnan</strain>
        <tissue evidence="1">Leaves</tissue>
    </source>
</reference>
<evidence type="ECO:0000313" key="1">
    <source>
        <dbReference type="EMBL" id="KAI3829659.1"/>
    </source>
</evidence>
<gene>
    <name evidence="1" type="ORF">L1987_03786</name>
</gene>
<dbReference type="Proteomes" id="UP001056120">
    <property type="component" value="Linkage Group LG01"/>
</dbReference>
<proteinExistence type="predicted"/>
<sequence>MEQLEPEGWGRERLYPTYEKPVIIKKNLRIQFEDGEEFAVKRLLRGFSIEERERLLVYDYLTNGSLDRFIFEMNQKIADFGLATLFNPGETERDAEIVKTCGYIAPEYINSGHFSMKTDVFSYGVLILEIIAGERRTNRHSEDAESVVSHAWACWQNQTLANIIDPLMNAGPGALNHVTRTIQIVLPCLQINDTQRPIMDQIFSMLDRASHDPNLRVPVVPLQNNTTTPLQSNNNSCSAAVTISKITSRD</sequence>
<reference evidence="2" key="1">
    <citation type="journal article" date="2022" name="Mol. Ecol. Resour.">
        <title>The genomes of chicory, endive, great burdock and yacon provide insights into Asteraceae palaeo-polyploidization history and plant inulin production.</title>
        <authorList>
            <person name="Fan W."/>
            <person name="Wang S."/>
            <person name="Wang H."/>
            <person name="Wang A."/>
            <person name="Jiang F."/>
            <person name="Liu H."/>
            <person name="Zhao H."/>
            <person name="Xu D."/>
            <person name="Zhang Y."/>
        </authorList>
    </citation>
    <scope>NUCLEOTIDE SEQUENCE [LARGE SCALE GENOMIC DNA]</scope>
    <source>
        <strain evidence="2">cv. Yunnan</strain>
    </source>
</reference>
<comment type="caution">
    <text evidence="1">The sequence shown here is derived from an EMBL/GenBank/DDBJ whole genome shotgun (WGS) entry which is preliminary data.</text>
</comment>
<organism evidence="1 2">
    <name type="scientific">Smallanthus sonchifolius</name>
    <dbReference type="NCBI Taxonomy" id="185202"/>
    <lineage>
        <taxon>Eukaryota</taxon>
        <taxon>Viridiplantae</taxon>
        <taxon>Streptophyta</taxon>
        <taxon>Embryophyta</taxon>
        <taxon>Tracheophyta</taxon>
        <taxon>Spermatophyta</taxon>
        <taxon>Magnoliopsida</taxon>
        <taxon>eudicotyledons</taxon>
        <taxon>Gunneridae</taxon>
        <taxon>Pentapetalae</taxon>
        <taxon>asterids</taxon>
        <taxon>campanulids</taxon>
        <taxon>Asterales</taxon>
        <taxon>Asteraceae</taxon>
        <taxon>Asteroideae</taxon>
        <taxon>Heliantheae alliance</taxon>
        <taxon>Millerieae</taxon>
        <taxon>Smallanthus</taxon>
    </lineage>
</organism>